<dbReference type="OrthoDB" id="9792731at2"/>
<dbReference type="KEGG" id="dax:FDQ92_06190"/>
<evidence type="ECO:0000313" key="9">
    <source>
        <dbReference type="Proteomes" id="UP000298602"/>
    </source>
</evidence>
<dbReference type="InterPro" id="IPR000671">
    <property type="entry name" value="Peptidase_A31"/>
</dbReference>
<reference evidence="8 9" key="1">
    <citation type="submission" date="2019-05" db="EMBL/GenBank/DDBJ databases">
        <title>The Complete Genome Sequence of the n-alkane-degrading Desulfoglaeba alkanexedens ALDC reveals multiple alkylsuccinate synthase gene clusters.</title>
        <authorList>
            <person name="Callaghan A.V."/>
            <person name="Davidova I.A."/>
            <person name="Duncan K.E."/>
            <person name="Morris B."/>
            <person name="McInerney M.J."/>
        </authorList>
    </citation>
    <scope>NUCLEOTIDE SEQUENCE [LARGE SCALE GENOMIC DNA]</scope>
    <source>
        <strain evidence="8 9">ALDC</strain>
    </source>
</reference>
<dbReference type="NCBIfam" id="TIGR00140">
    <property type="entry name" value="hupD"/>
    <property type="match status" value="1"/>
</dbReference>
<dbReference type="GO" id="GO:0016485">
    <property type="term" value="P:protein processing"/>
    <property type="evidence" value="ECO:0007669"/>
    <property type="project" value="InterPro"/>
</dbReference>
<evidence type="ECO:0000256" key="7">
    <source>
        <dbReference type="PIRSR" id="PIRSR604419-1"/>
    </source>
</evidence>
<feature type="binding site" evidence="7">
    <location>
        <position position="99"/>
    </location>
    <ligand>
        <name>Ni(2+)</name>
        <dbReference type="ChEBI" id="CHEBI:49786"/>
    </ligand>
</feature>
<evidence type="ECO:0000256" key="3">
    <source>
        <dbReference type="ARBA" id="ARBA00022670"/>
    </source>
</evidence>
<keyword evidence="6" id="KW-0378">Hydrolase</keyword>
<organism evidence="8 9">
    <name type="scientific">Desulfoglaeba alkanexedens ALDC</name>
    <dbReference type="NCBI Taxonomy" id="980445"/>
    <lineage>
        <taxon>Bacteria</taxon>
        <taxon>Pseudomonadati</taxon>
        <taxon>Thermodesulfobacteriota</taxon>
        <taxon>Syntrophobacteria</taxon>
        <taxon>Syntrophobacterales</taxon>
        <taxon>Syntrophobacteraceae</taxon>
        <taxon>Desulfoglaeba</taxon>
    </lineage>
</organism>
<protein>
    <submittedName>
        <fullName evidence="8">HyaD/HybD family hydrogenase maturation endopeptidase</fullName>
    </submittedName>
</protein>
<keyword evidence="9" id="KW-1185">Reference proteome</keyword>
<dbReference type="NCBIfam" id="TIGR00072">
    <property type="entry name" value="hydrog_prot"/>
    <property type="match status" value="1"/>
</dbReference>
<evidence type="ECO:0000313" key="8">
    <source>
        <dbReference type="EMBL" id="QCQ21807.1"/>
    </source>
</evidence>
<dbReference type="RefSeq" id="WP_137423776.1">
    <property type="nucleotide sequence ID" value="NZ_CP040098.1"/>
</dbReference>
<gene>
    <name evidence="8" type="primary">hybD</name>
    <name evidence="8" type="ORF">FDQ92_06190</name>
</gene>
<reference evidence="8 9" key="2">
    <citation type="submission" date="2019-05" db="EMBL/GenBank/DDBJ databases">
        <authorList>
            <person name="Suflita J.M."/>
            <person name="Marks C.R."/>
        </authorList>
    </citation>
    <scope>NUCLEOTIDE SEQUENCE [LARGE SCALE GENOMIC DNA]</scope>
    <source>
        <strain evidence="8 9">ALDC</strain>
    </source>
</reference>
<name>A0A4P8L1Q1_9BACT</name>
<dbReference type="GO" id="GO:0004190">
    <property type="term" value="F:aspartic-type endopeptidase activity"/>
    <property type="evidence" value="ECO:0007669"/>
    <property type="project" value="UniProtKB-KW"/>
</dbReference>
<dbReference type="InterPro" id="IPR004419">
    <property type="entry name" value="Pept_A31_hyd_express"/>
</dbReference>
<dbReference type="PANTHER" id="PTHR30302:SF1">
    <property type="entry name" value="HYDROGENASE 2 MATURATION PROTEASE"/>
    <property type="match status" value="1"/>
</dbReference>
<feature type="binding site" evidence="7">
    <location>
        <position position="23"/>
    </location>
    <ligand>
        <name>Ni(2+)</name>
        <dbReference type="ChEBI" id="CHEBI:49786"/>
    </ligand>
</feature>
<dbReference type="SUPFAM" id="SSF53163">
    <property type="entry name" value="HybD-like"/>
    <property type="match status" value="1"/>
</dbReference>
<proteinExistence type="inferred from homology"/>
<keyword evidence="5" id="KW-0064">Aspartyl protease</keyword>
<keyword evidence="2 7" id="KW-0533">Nickel</keyword>
<keyword evidence="3" id="KW-0645">Protease</keyword>
<evidence type="ECO:0000256" key="5">
    <source>
        <dbReference type="ARBA" id="ARBA00022750"/>
    </source>
</evidence>
<comment type="similarity">
    <text evidence="1">Belongs to the peptidase A31 family.</text>
</comment>
<accession>A0A4P8L1Q1</accession>
<sequence length="166" mass="18201">MKPVDRQRKVLVLGVGNILLRDEGVGVRVIEALSEGYEFSDGVELLDGGTLGLRLLDPICEAQYVIVVDAVQNGRPPGTVYRLNVEELNRRVAFKNSIHQLDLLETLAYAEILGKRPAVVVVGVEPGDISSWGTELTGAVASKVPELIRCVLDEIEKAGGRWKRRE</sequence>
<dbReference type="PANTHER" id="PTHR30302">
    <property type="entry name" value="HYDROGENASE 1 MATURATION PROTEASE"/>
    <property type="match status" value="1"/>
</dbReference>
<dbReference type="EMBL" id="CP040098">
    <property type="protein sequence ID" value="QCQ21807.1"/>
    <property type="molecule type" value="Genomic_DNA"/>
</dbReference>
<dbReference type="GO" id="GO:0008047">
    <property type="term" value="F:enzyme activator activity"/>
    <property type="evidence" value="ECO:0007669"/>
    <property type="project" value="InterPro"/>
</dbReference>
<dbReference type="PRINTS" id="PR00446">
    <property type="entry name" value="HYDRGNUPTAKE"/>
</dbReference>
<evidence type="ECO:0000256" key="1">
    <source>
        <dbReference type="ARBA" id="ARBA00006814"/>
    </source>
</evidence>
<dbReference type="Gene3D" id="3.40.50.1450">
    <property type="entry name" value="HybD-like"/>
    <property type="match status" value="1"/>
</dbReference>
<dbReference type="CDD" id="cd06062">
    <property type="entry name" value="H2MP_MemB-H2up"/>
    <property type="match status" value="1"/>
</dbReference>
<keyword evidence="4 7" id="KW-0479">Metal-binding</keyword>
<feature type="binding site" evidence="7">
    <location>
        <position position="69"/>
    </location>
    <ligand>
        <name>Ni(2+)</name>
        <dbReference type="ChEBI" id="CHEBI:49786"/>
    </ligand>
</feature>
<evidence type="ECO:0000256" key="4">
    <source>
        <dbReference type="ARBA" id="ARBA00022723"/>
    </source>
</evidence>
<evidence type="ECO:0000256" key="6">
    <source>
        <dbReference type="ARBA" id="ARBA00022801"/>
    </source>
</evidence>
<dbReference type="Pfam" id="PF01750">
    <property type="entry name" value="HycI"/>
    <property type="match status" value="1"/>
</dbReference>
<dbReference type="AlphaFoldDB" id="A0A4P8L1Q1"/>
<dbReference type="InterPro" id="IPR023430">
    <property type="entry name" value="Pept_HybD-like_dom_sf"/>
</dbReference>
<evidence type="ECO:0000256" key="2">
    <source>
        <dbReference type="ARBA" id="ARBA00022596"/>
    </source>
</evidence>
<dbReference type="Proteomes" id="UP000298602">
    <property type="component" value="Chromosome"/>
</dbReference>
<dbReference type="GO" id="GO:0046872">
    <property type="term" value="F:metal ion binding"/>
    <property type="evidence" value="ECO:0007669"/>
    <property type="project" value="UniProtKB-KW"/>
</dbReference>